<feature type="chain" id="PRO_5013410944" description="Outer membrane protein assembly factor BamD" evidence="7">
    <location>
        <begin position="22"/>
        <end position="278"/>
    </location>
</feature>
<evidence type="ECO:0000313" key="9">
    <source>
        <dbReference type="EMBL" id="SBV99952.1"/>
    </source>
</evidence>
<feature type="domain" description="Outer membrane lipoprotein BamD-like" evidence="8">
    <location>
        <begin position="40"/>
        <end position="234"/>
    </location>
</feature>
<dbReference type="HAMAP" id="MF_00922">
    <property type="entry name" value="OM_assembly_BamD"/>
    <property type="match status" value="1"/>
</dbReference>
<evidence type="ECO:0000256" key="4">
    <source>
        <dbReference type="ARBA" id="ARBA00023237"/>
    </source>
</evidence>
<keyword evidence="3 6" id="KW-0564">Palmitate</keyword>
<accession>A0A212JKJ4</accession>
<name>A0A212JKJ4_9PROT</name>
<evidence type="ECO:0000256" key="5">
    <source>
        <dbReference type="ARBA" id="ARBA00023288"/>
    </source>
</evidence>
<dbReference type="GO" id="GO:0043165">
    <property type="term" value="P:Gram-negative-bacterium-type cell outer membrane assembly"/>
    <property type="evidence" value="ECO:0007669"/>
    <property type="project" value="UniProtKB-UniRule"/>
</dbReference>
<dbReference type="EMBL" id="FLUO01000001">
    <property type="protein sequence ID" value="SBV99952.1"/>
    <property type="molecule type" value="Genomic_DNA"/>
</dbReference>
<dbReference type="GO" id="GO:0051205">
    <property type="term" value="P:protein insertion into membrane"/>
    <property type="evidence" value="ECO:0007669"/>
    <property type="project" value="UniProtKB-UniRule"/>
</dbReference>
<dbReference type="PANTHER" id="PTHR37423:SF1">
    <property type="entry name" value="OUTER MEMBRANE PROTEIN ASSEMBLY FACTOR BAMD"/>
    <property type="match status" value="1"/>
</dbReference>
<evidence type="ECO:0000256" key="6">
    <source>
        <dbReference type="HAMAP-Rule" id="MF_00922"/>
    </source>
</evidence>
<dbReference type="GO" id="GO:1990063">
    <property type="term" value="C:Bam protein complex"/>
    <property type="evidence" value="ECO:0007669"/>
    <property type="project" value="TreeGrafter"/>
</dbReference>
<comment type="subunit">
    <text evidence="6">Part of the Bam complex.</text>
</comment>
<comment type="function">
    <text evidence="6">Part of the outer membrane protein assembly complex, which is involved in assembly and insertion of beta-barrel proteins into the outer membrane.</text>
</comment>
<evidence type="ECO:0000259" key="8">
    <source>
        <dbReference type="Pfam" id="PF13525"/>
    </source>
</evidence>
<dbReference type="InterPro" id="IPR011990">
    <property type="entry name" value="TPR-like_helical_dom_sf"/>
</dbReference>
<keyword evidence="4 6" id="KW-0998">Cell outer membrane</keyword>
<feature type="signal peptide" evidence="7">
    <location>
        <begin position="1"/>
        <end position="21"/>
    </location>
</feature>
<evidence type="ECO:0000256" key="1">
    <source>
        <dbReference type="ARBA" id="ARBA00022729"/>
    </source>
</evidence>
<dbReference type="InterPro" id="IPR039565">
    <property type="entry name" value="BamD-like"/>
</dbReference>
<comment type="subcellular location">
    <subcellularLocation>
        <location evidence="6">Cell outer membrane</location>
        <topology evidence="6">Lipid-anchor</topology>
    </subcellularLocation>
</comment>
<dbReference type="Gene3D" id="1.25.40.10">
    <property type="entry name" value="Tetratricopeptide repeat domain"/>
    <property type="match status" value="1"/>
</dbReference>
<gene>
    <name evidence="6 9" type="primary">bamD</name>
    <name evidence="9" type="ORF">KL86APRO_11237</name>
</gene>
<dbReference type="PANTHER" id="PTHR37423">
    <property type="entry name" value="SOLUBLE LYTIC MUREIN TRANSGLYCOSYLASE-RELATED"/>
    <property type="match status" value="1"/>
</dbReference>
<dbReference type="NCBIfam" id="TIGR03302">
    <property type="entry name" value="OM_YfiO"/>
    <property type="match status" value="1"/>
</dbReference>
<sequence length="278" mass="31545">MFRLHFSKPASILRLAPVALAALLIAGCAADPKPDEYVEKPIQTLYDDAMGKLGAQNFKEAAKAFEEVERQHPYSTWAVKAQLMAAYAYYEGGKFDDAILAADRFIDLYPANADVPYAYYLKALCYYEQISDVGRDQKMTLDARAALSEVIKRFPESEYARDARLKLDLTTDHLAGKEMEIGRWYETTGNWLAAINRFQKVATDYQTTSHVPEALYRLVEIYTKLGLKEEAKKSGAVLGYNYPGSDWYAMAYRVLVDDNNAPDVAPEPGKWYTKLWPW</sequence>
<dbReference type="CDD" id="cd15830">
    <property type="entry name" value="BamD"/>
    <property type="match status" value="1"/>
</dbReference>
<protein>
    <recommendedName>
        <fullName evidence="6">Outer membrane protein assembly factor BamD</fullName>
    </recommendedName>
</protein>
<evidence type="ECO:0000256" key="2">
    <source>
        <dbReference type="ARBA" id="ARBA00023136"/>
    </source>
</evidence>
<dbReference type="InterPro" id="IPR017689">
    <property type="entry name" value="BamD"/>
</dbReference>
<proteinExistence type="inferred from homology"/>
<keyword evidence="1 6" id="KW-0732">Signal</keyword>
<evidence type="ECO:0000256" key="7">
    <source>
        <dbReference type="SAM" id="SignalP"/>
    </source>
</evidence>
<dbReference type="PROSITE" id="PS51257">
    <property type="entry name" value="PROKAR_LIPOPROTEIN"/>
    <property type="match status" value="1"/>
</dbReference>
<evidence type="ECO:0000256" key="3">
    <source>
        <dbReference type="ARBA" id="ARBA00023139"/>
    </source>
</evidence>
<comment type="similarity">
    <text evidence="6">Belongs to the BamD family.</text>
</comment>
<dbReference type="SUPFAM" id="SSF48452">
    <property type="entry name" value="TPR-like"/>
    <property type="match status" value="1"/>
</dbReference>
<organism evidence="9">
    <name type="scientific">uncultured Alphaproteobacteria bacterium</name>
    <dbReference type="NCBI Taxonomy" id="91750"/>
    <lineage>
        <taxon>Bacteria</taxon>
        <taxon>Pseudomonadati</taxon>
        <taxon>Pseudomonadota</taxon>
        <taxon>Alphaproteobacteria</taxon>
        <taxon>environmental samples</taxon>
    </lineage>
</organism>
<reference evidence="9" key="1">
    <citation type="submission" date="2016-04" db="EMBL/GenBank/DDBJ databases">
        <authorList>
            <person name="Evans L.H."/>
            <person name="Alamgir A."/>
            <person name="Owens N."/>
            <person name="Weber N.D."/>
            <person name="Virtaneva K."/>
            <person name="Barbian K."/>
            <person name="Babar A."/>
            <person name="Rosenke K."/>
        </authorList>
    </citation>
    <scope>NUCLEOTIDE SEQUENCE</scope>
    <source>
        <strain evidence="9">86</strain>
    </source>
</reference>
<keyword evidence="2 6" id="KW-0472">Membrane</keyword>
<dbReference type="Pfam" id="PF13525">
    <property type="entry name" value="YfiO"/>
    <property type="match status" value="1"/>
</dbReference>
<dbReference type="AlphaFoldDB" id="A0A212JKJ4"/>
<keyword evidence="5 6" id="KW-0449">Lipoprotein</keyword>